<dbReference type="Gene3D" id="3.40.50.2300">
    <property type="match status" value="1"/>
</dbReference>
<dbReference type="HOGENOM" id="CLU_000445_69_15_0"/>
<dbReference type="STRING" id="452637.Oter_4533"/>
<dbReference type="SUPFAM" id="SSF52172">
    <property type="entry name" value="CheY-like"/>
    <property type="match status" value="1"/>
</dbReference>
<dbReference type="InterPro" id="IPR001789">
    <property type="entry name" value="Sig_transdc_resp-reg_receiver"/>
</dbReference>
<keyword evidence="5" id="KW-1185">Reference proteome</keyword>
<protein>
    <submittedName>
        <fullName evidence="4">Response regulator receiver protein</fullName>
    </submittedName>
</protein>
<dbReference type="eggNOG" id="COG2197">
    <property type="taxonomic scope" value="Bacteria"/>
</dbReference>
<organism evidence="4 5">
    <name type="scientific">Opitutus terrae (strain DSM 11246 / JCM 15787 / PB90-1)</name>
    <dbReference type="NCBI Taxonomy" id="452637"/>
    <lineage>
        <taxon>Bacteria</taxon>
        <taxon>Pseudomonadati</taxon>
        <taxon>Verrucomicrobiota</taxon>
        <taxon>Opitutia</taxon>
        <taxon>Opitutales</taxon>
        <taxon>Opitutaceae</taxon>
        <taxon>Opitutus</taxon>
    </lineage>
</organism>
<dbReference type="GO" id="GO:0000160">
    <property type="term" value="P:phosphorelay signal transduction system"/>
    <property type="evidence" value="ECO:0007669"/>
    <property type="project" value="InterPro"/>
</dbReference>
<reference evidence="4 5" key="1">
    <citation type="journal article" date="2011" name="J. Bacteriol.">
        <title>Genome sequence of the verrucomicrobium Opitutus terrae PB90-1, an abundant inhabitant of rice paddy soil ecosystems.</title>
        <authorList>
            <person name="van Passel M.W."/>
            <person name="Kant R."/>
            <person name="Palva A."/>
            <person name="Copeland A."/>
            <person name="Lucas S."/>
            <person name="Lapidus A."/>
            <person name="Glavina del Rio T."/>
            <person name="Pitluck S."/>
            <person name="Goltsman E."/>
            <person name="Clum A."/>
            <person name="Sun H."/>
            <person name="Schmutz J."/>
            <person name="Larimer F.W."/>
            <person name="Land M.L."/>
            <person name="Hauser L."/>
            <person name="Kyrpides N."/>
            <person name="Mikhailova N."/>
            <person name="Richardson P.P."/>
            <person name="Janssen P.H."/>
            <person name="de Vos W.M."/>
            <person name="Smidt H."/>
        </authorList>
    </citation>
    <scope>NUCLEOTIDE SEQUENCE [LARGE SCALE GENOMIC DNA]</scope>
    <source>
        <strain evidence="5">DSM 11246 / JCM 15787 / PB90-1</strain>
    </source>
</reference>
<dbReference type="AlphaFoldDB" id="B1ZQQ3"/>
<keyword evidence="2" id="KW-0597">Phosphoprotein</keyword>
<dbReference type="PROSITE" id="PS50110">
    <property type="entry name" value="RESPONSE_REGULATORY"/>
    <property type="match status" value="1"/>
</dbReference>
<evidence type="ECO:0000256" key="1">
    <source>
        <dbReference type="ARBA" id="ARBA00023125"/>
    </source>
</evidence>
<dbReference type="RefSeq" id="WP_012377318.1">
    <property type="nucleotide sequence ID" value="NC_010571.1"/>
</dbReference>
<accession>B1ZQQ3</accession>
<keyword evidence="1" id="KW-0238">DNA-binding</keyword>
<evidence type="ECO:0000313" key="5">
    <source>
        <dbReference type="Proteomes" id="UP000007013"/>
    </source>
</evidence>
<dbReference type="Pfam" id="PF00072">
    <property type="entry name" value="Response_reg"/>
    <property type="match status" value="1"/>
</dbReference>
<evidence type="ECO:0000313" key="4">
    <source>
        <dbReference type="EMBL" id="ACB77804.1"/>
    </source>
</evidence>
<dbReference type="SMART" id="SM00448">
    <property type="entry name" value="REC"/>
    <property type="match status" value="1"/>
</dbReference>
<dbReference type="OrthoDB" id="9790669at2"/>
<evidence type="ECO:0000259" key="3">
    <source>
        <dbReference type="PROSITE" id="PS50110"/>
    </source>
</evidence>
<dbReference type="InterPro" id="IPR058245">
    <property type="entry name" value="NreC/VraR/RcsB-like_REC"/>
</dbReference>
<name>B1ZQQ3_OPITP</name>
<dbReference type="InterPro" id="IPR011006">
    <property type="entry name" value="CheY-like_superfamily"/>
</dbReference>
<dbReference type="InterPro" id="IPR039420">
    <property type="entry name" value="WalR-like"/>
</dbReference>
<dbReference type="KEGG" id="ote:Oter_4533"/>
<feature type="modified residue" description="4-aspartylphosphate" evidence="2">
    <location>
        <position position="57"/>
    </location>
</feature>
<gene>
    <name evidence="4" type="ordered locus">Oter_4533</name>
</gene>
<proteinExistence type="predicted"/>
<dbReference type="PANTHER" id="PTHR43214">
    <property type="entry name" value="TWO-COMPONENT RESPONSE REGULATOR"/>
    <property type="match status" value="1"/>
</dbReference>
<evidence type="ECO:0000256" key="2">
    <source>
        <dbReference type="PROSITE-ProRule" id="PRU00169"/>
    </source>
</evidence>
<feature type="domain" description="Response regulatory" evidence="3">
    <location>
        <begin position="6"/>
        <end position="122"/>
    </location>
</feature>
<dbReference type="EMBL" id="CP001032">
    <property type="protein sequence ID" value="ACB77804.1"/>
    <property type="molecule type" value="Genomic_DNA"/>
</dbReference>
<dbReference type="CDD" id="cd17535">
    <property type="entry name" value="REC_NarL-like"/>
    <property type="match status" value="1"/>
</dbReference>
<dbReference type="GO" id="GO:0003677">
    <property type="term" value="F:DNA binding"/>
    <property type="evidence" value="ECO:0007669"/>
    <property type="project" value="UniProtKB-KW"/>
</dbReference>
<sequence length="151" mass="16740">MPAPIRVLIADDHDSLREGLSILLEFEEDIQVVAEARDGREAVEQALIHRPDVVVMDITMPRLDGLQATRQIRQMLLETHVLMISAEDDNTGVEQAIACGALGFICKHTSLMNVPNAIREVDAGNTFFAMTPRRATDTDSESESVVEHVEF</sequence>
<dbReference type="Proteomes" id="UP000007013">
    <property type="component" value="Chromosome"/>
</dbReference>